<feature type="binding site" evidence="14">
    <location>
        <begin position="152"/>
        <end position="153"/>
    </location>
    <ligand>
        <name>S-adenosyl-L-methionine</name>
        <dbReference type="ChEBI" id="CHEBI:59789"/>
    </ligand>
</feature>
<dbReference type="HAMAP" id="MF_01849">
    <property type="entry name" value="RNA_methyltr_RlmN"/>
    <property type="match status" value="1"/>
</dbReference>
<keyword evidence="9 14" id="KW-0819">tRNA processing</keyword>
<dbReference type="SFLD" id="SFLDG01062">
    <property type="entry name" value="methyltransferase_(Class_A)"/>
    <property type="match status" value="1"/>
</dbReference>
<evidence type="ECO:0000256" key="6">
    <source>
        <dbReference type="ARBA" id="ARBA00022603"/>
    </source>
</evidence>
<comment type="similarity">
    <text evidence="2 14">Belongs to the radical SAM superfamily. RlmN family.</text>
</comment>
<evidence type="ECO:0000256" key="11">
    <source>
        <dbReference type="ARBA" id="ARBA00023004"/>
    </source>
</evidence>
<dbReference type="AlphaFoldDB" id="D6SQ15"/>
<dbReference type="Pfam" id="PF21016">
    <property type="entry name" value="RlmN_N"/>
    <property type="match status" value="1"/>
</dbReference>
<dbReference type="InterPro" id="IPR007197">
    <property type="entry name" value="rSAM"/>
</dbReference>
<dbReference type="InterPro" id="IPR048641">
    <property type="entry name" value="RlmN_N"/>
</dbReference>
<dbReference type="InterPro" id="IPR004383">
    <property type="entry name" value="rRNA_lsu_MTrfase_RlmN/Cfr"/>
</dbReference>
<evidence type="ECO:0000256" key="12">
    <source>
        <dbReference type="ARBA" id="ARBA00023014"/>
    </source>
</evidence>
<proteinExistence type="inferred from homology"/>
<feature type="domain" description="Radical SAM core" evidence="15">
    <location>
        <begin position="85"/>
        <end position="320"/>
    </location>
</feature>
<evidence type="ECO:0000256" key="13">
    <source>
        <dbReference type="ARBA" id="ARBA00023157"/>
    </source>
</evidence>
<dbReference type="PANTHER" id="PTHR30544:SF5">
    <property type="entry name" value="RADICAL SAM CORE DOMAIN-CONTAINING PROTEIN"/>
    <property type="match status" value="1"/>
</dbReference>
<dbReference type="Pfam" id="PF04055">
    <property type="entry name" value="Radical_SAM"/>
    <property type="match status" value="1"/>
</dbReference>
<keyword evidence="8 14" id="KW-0949">S-adenosyl-L-methionine</keyword>
<dbReference type="GO" id="GO:0070040">
    <property type="term" value="F:rRNA (adenine(2503)-C2-)-methyltransferase activity"/>
    <property type="evidence" value="ECO:0007669"/>
    <property type="project" value="UniProtKB-UniRule"/>
</dbReference>
<feature type="active site" description="S-methylcysteine intermediate" evidence="14">
    <location>
        <position position="325"/>
    </location>
</feature>
<evidence type="ECO:0000256" key="5">
    <source>
        <dbReference type="ARBA" id="ARBA00022552"/>
    </source>
</evidence>
<keyword evidence="11 14" id="KW-0408">Iron</keyword>
<dbReference type="FunFam" id="3.20.20.70:FF:000014">
    <property type="entry name" value="Probable dual-specificity RNA methyltransferase RlmN"/>
    <property type="match status" value="1"/>
</dbReference>
<comment type="cofactor">
    <cofactor evidence="14">
        <name>[4Fe-4S] cluster</name>
        <dbReference type="ChEBI" id="CHEBI:49883"/>
    </cofactor>
    <text evidence="14">Binds 1 [4Fe-4S] cluster. The cluster is coordinated with 3 cysteines and an exchangeable S-adenosyl-L-methionine.</text>
</comment>
<dbReference type="GO" id="GO:0000049">
    <property type="term" value="F:tRNA binding"/>
    <property type="evidence" value="ECO:0007669"/>
    <property type="project" value="UniProtKB-UniRule"/>
</dbReference>
<comment type="function">
    <text evidence="14">Specifically methylates position 2 of adenine 2503 in 23S rRNA and position 2 of adenine 37 in tRNAs.</text>
</comment>
<name>D6SQ15_9BACT</name>
<sequence>MQNLLKERGEPAYRADQLWQWIWQKKAGDFQEMTNISKALRSSLQQEFVLQRPAVVQKKESIDGTVKLLLGLNDGFFIETVIIPEKDYYTQCISTQVGCPMGCVFCSTGCMGFKRNLTPGEIASQVLVACRHLEDTGLDSTRLTNVVLMGMGEPLLNWDAVKKAMYMMTDSLGLGISRRRLTLSTVGVRDRLQEFGSSRLGMLAVSLHAPDQDLRRRLMPGAATWDIKDLVRALEQYPLAPRERITIEYVLLKDINDSPAQARALVRLLSRVKCKVNLLAYNPGEQEGYQPPQEKTILTFEEVLRSKGLTVTLRKSKGQDISAACGQLIADS</sequence>
<keyword evidence="13 14" id="KW-1015">Disulfide bond</keyword>
<dbReference type="eggNOG" id="COG0820">
    <property type="taxonomic scope" value="Bacteria"/>
</dbReference>
<dbReference type="InterPro" id="IPR040072">
    <property type="entry name" value="Methyltransferase_A"/>
</dbReference>
<feature type="binding site" evidence="14">
    <location>
        <position position="99"/>
    </location>
    <ligand>
        <name>[4Fe-4S] cluster</name>
        <dbReference type="ChEBI" id="CHEBI:49883"/>
        <note>4Fe-4S-S-AdoMet</note>
    </ligand>
</feature>
<keyword evidence="5 14" id="KW-0698">rRNA processing</keyword>
<dbReference type="GO" id="GO:0051539">
    <property type="term" value="F:4 iron, 4 sulfur cluster binding"/>
    <property type="evidence" value="ECO:0007669"/>
    <property type="project" value="UniProtKB-UniRule"/>
</dbReference>
<evidence type="ECO:0000256" key="10">
    <source>
        <dbReference type="ARBA" id="ARBA00022723"/>
    </source>
</evidence>
<dbReference type="GO" id="GO:0046872">
    <property type="term" value="F:metal ion binding"/>
    <property type="evidence" value="ECO:0007669"/>
    <property type="project" value="UniProtKB-KW"/>
</dbReference>
<comment type="miscellaneous">
    <text evidence="14">Reaction proceeds by a ping-pong mechanism involving intermediate methylation of a conserved cysteine residue.</text>
</comment>
<evidence type="ECO:0000256" key="8">
    <source>
        <dbReference type="ARBA" id="ARBA00022691"/>
    </source>
</evidence>
<dbReference type="PANTHER" id="PTHR30544">
    <property type="entry name" value="23S RRNA METHYLTRANSFERASE"/>
    <property type="match status" value="1"/>
</dbReference>
<keyword evidence="10 14" id="KW-0479">Metal-binding</keyword>
<evidence type="ECO:0000256" key="4">
    <source>
        <dbReference type="ARBA" id="ARBA00022490"/>
    </source>
</evidence>
<dbReference type="GO" id="GO:0002935">
    <property type="term" value="F:tRNA (adenine(37)-C2)-methyltransferase activity"/>
    <property type="evidence" value="ECO:0007669"/>
    <property type="project" value="UniProtKB-UniRule"/>
</dbReference>
<feature type="binding site" evidence="14">
    <location>
        <begin position="206"/>
        <end position="208"/>
    </location>
    <ligand>
        <name>S-adenosyl-L-methionine</name>
        <dbReference type="ChEBI" id="CHEBI:59789"/>
    </ligand>
</feature>
<evidence type="ECO:0000256" key="2">
    <source>
        <dbReference type="ARBA" id="ARBA00007544"/>
    </source>
</evidence>
<keyword evidence="17" id="KW-1185">Reference proteome</keyword>
<dbReference type="NCBIfam" id="TIGR00048">
    <property type="entry name" value="rRNA_mod_RlmN"/>
    <property type="match status" value="1"/>
</dbReference>
<dbReference type="EC" id="2.1.1.192" evidence="14"/>
<comment type="catalytic activity">
    <reaction evidence="14">
        <text>adenosine(37) in tRNA + 2 reduced [2Fe-2S]-[ferredoxin] + 2 S-adenosyl-L-methionine = 2-methyladenosine(37) in tRNA + 5'-deoxyadenosine + L-methionine + 2 oxidized [2Fe-2S]-[ferredoxin] + S-adenosyl-L-homocysteine</text>
        <dbReference type="Rhea" id="RHEA:43332"/>
        <dbReference type="Rhea" id="RHEA-COMP:10000"/>
        <dbReference type="Rhea" id="RHEA-COMP:10001"/>
        <dbReference type="Rhea" id="RHEA-COMP:10162"/>
        <dbReference type="Rhea" id="RHEA-COMP:10485"/>
        <dbReference type="ChEBI" id="CHEBI:17319"/>
        <dbReference type="ChEBI" id="CHEBI:33737"/>
        <dbReference type="ChEBI" id="CHEBI:33738"/>
        <dbReference type="ChEBI" id="CHEBI:57844"/>
        <dbReference type="ChEBI" id="CHEBI:57856"/>
        <dbReference type="ChEBI" id="CHEBI:59789"/>
        <dbReference type="ChEBI" id="CHEBI:74411"/>
        <dbReference type="ChEBI" id="CHEBI:74497"/>
        <dbReference type="EC" id="2.1.1.192"/>
    </reaction>
</comment>
<dbReference type="GO" id="GO:0030488">
    <property type="term" value="P:tRNA methylation"/>
    <property type="evidence" value="ECO:0007669"/>
    <property type="project" value="UniProtKB-UniRule"/>
</dbReference>
<reference evidence="16" key="1">
    <citation type="submission" date="2010-05" db="EMBL/GenBank/DDBJ databases">
        <title>The draft genome of Desulfonatronospira thiodismutans ASO3-1.</title>
        <authorList>
            <consortium name="US DOE Joint Genome Institute (JGI-PGF)"/>
            <person name="Lucas S."/>
            <person name="Copeland A."/>
            <person name="Lapidus A."/>
            <person name="Cheng J.-F."/>
            <person name="Bruce D."/>
            <person name="Goodwin L."/>
            <person name="Pitluck S."/>
            <person name="Chertkov O."/>
            <person name="Brettin T."/>
            <person name="Detter J.C."/>
            <person name="Han C."/>
            <person name="Land M.L."/>
            <person name="Hauser L."/>
            <person name="Kyrpides N."/>
            <person name="Mikhailova N."/>
            <person name="Muyzer G."/>
            <person name="Woyke T."/>
        </authorList>
    </citation>
    <scope>NUCLEOTIDE SEQUENCE [LARGE SCALE GENOMIC DNA]</scope>
    <source>
        <strain evidence="16">ASO3-1</strain>
    </source>
</reference>
<evidence type="ECO:0000256" key="1">
    <source>
        <dbReference type="ARBA" id="ARBA00004496"/>
    </source>
</evidence>
<dbReference type="SUPFAM" id="SSF102114">
    <property type="entry name" value="Radical SAM enzymes"/>
    <property type="match status" value="1"/>
</dbReference>
<evidence type="ECO:0000256" key="14">
    <source>
        <dbReference type="HAMAP-Rule" id="MF_01849"/>
    </source>
</evidence>
<feature type="active site" description="Proton acceptor" evidence="14">
    <location>
        <position position="79"/>
    </location>
</feature>
<keyword evidence="4 14" id="KW-0963">Cytoplasm</keyword>
<keyword evidence="3 14" id="KW-0004">4Fe-4S</keyword>
<dbReference type="InterPro" id="IPR058240">
    <property type="entry name" value="rSAM_sf"/>
</dbReference>
<gene>
    <name evidence="14" type="primary">rlmN</name>
    <name evidence="16" type="ORF">Dthio_PD2232</name>
</gene>
<feature type="binding site" evidence="14">
    <location>
        <position position="106"/>
    </location>
    <ligand>
        <name>[4Fe-4S] cluster</name>
        <dbReference type="ChEBI" id="CHEBI:49883"/>
        <note>4Fe-4S-S-AdoMet</note>
    </ligand>
</feature>
<dbReference type="EMBL" id="ACJN02000002">
    <property type="protein sequence ID" value="EFI34841.1"/>
    <property type="molecule type" value="Genomic_DNA"/>
</dbReference>
<dbReference type="CDD" id="cd01335">
    <property type="entry name" value="Radical_SAM"/>
    <property type="match status" value="1"/>
</dbReference>
<evidence type="ECO:0000259" key="15">
    <source>
        <dbReference type="PROSITE" id="PS51918"/>
    </source>
</evidence>
<comment type="catalytic activity">
    <reaction evidence="14">
        <text>adenosine(2503) in 23S rRNA + 2 reduced [2Fe-2S]-[ferredoxin] + 2 S-adenosyl-L-methionine = 2-methyladenosine(2503) in 23S rRNA + 5'-deoxyadenosine + L-methionine + 2 oxidized [2Fe-2S]-[ferredoxin] + S-adenosyl-L-homocysteine</text>
        <dbReference type="Rhea" id="RHEA:42916"/>
        <dbReference type="Rhea" id="RHEA-COMP:10000"/>
        <dbReference type="Rhea" id="RHEA-COMP:10001"/>
        <dbReference type="Rhea" id="RHEA-COMP:10152"/>
        <dbReference type="Rhea" id="RHEA-COMP:10282"/>
        <dbReference type="ChEBI" id="CHEBI:17319"/>
        <dbReference type="ChEBI" id="CHEBI:33737"/>
        <dbReference type="ChEBI" id="CHEBI:33738"/>
        <dbReference type="ChEBI" id="CHEBI:57844"/>
        <dbReference type="ChEBI" id="CHEBI:57856"/>
        <dbReference type="ChEBI" id="CHEBI:59789"/>
        <dbReference type="ChEBI" id="CHEBI:74411"/>
        <dbReference type="ChEBI" id="CHEBI:74497"/>
        <dbReference type="EC" id="2.1.1.192"/>
    </reaction>
</comment>
<evidence type="ECO:0000313" key="17">
    <source>
        <dbReference type="Proteomes" id="UP000005496"/>
    </source>
</evidence>
<keyword evidence="7 14" id="KW-0808">Transferase</keyword>
<dbReference type="Gene3D" id="3.20.20.70">
    <property type="entry name" value="Aldolase class I"/>
    <property type="match status" value="1"/>
</dbReference>
<dbReference type="GO" id="GO:0005737">
    <property type="term" value="C:cytoplasm"/>
    <property type="evidence" value="ECO:0007669"/>
    <property type="project" value="UniProtKB-SubCell"/>
</dbReference>
<dbReference type="InterPro" id="IPR013785">
    <property type="entry name" value="Aldolase_TIM"/>
</dbReference>
<dbReference type="SFLD" id="SFLDF00275">
    <property type="entry name" value="adenosine_C2_methyltransferase"/>
    <property type="match status" value="1"/>
</dbReference>
<evidence type="ECO:0000313" key="16">
    <source>
        <dbReference type="EMBL" id="EFI34841.1"/>
    </source>
</evidence>
<evidence type="ECO:0000256" key="3">
    <source>
        <dbReference type="ARBA" id="ARBA00022485"/>
    </source>
</evidence>
<dbReference type="GO" id="GO:0019843">
    <property type="term" value="F:rRNA binding"/>
    <property type="evidence" value="ECO:0007669"/>
    <property type="project" value="UniProtKB-UniRule"/>
</dbReference>
<dbReference type="PROSITE" id="PS51918">
    <property type="entry name" value="RADICAL_SAM"/>
    <property type="match status" value="1"/>
</dbReference>
<dbReference type="PIRSF" id="PIRSF006004">
    <property type="entry name" value="CHP00048"/>
    <property type="match status" value="1"/>
</dbReference>
<dbReference type="SFLD" id="SFLDS00029">
    <property type="entry name" value="Radical_SAM"/>
    <property type="match status" value="1"/>
</dbReference>
<dbReference type="GO" id="GO:0070475">
    <property type="term" value="P:rRNA base methylation"/>
    <property type="evidence" value="ECO:0007669"/>
    <property type="project" value="UniProtKB-UniRule"/>
</dbReference>
<dbReference type="InterPro" id="IPR027492">
    <property type="entry name" value="RNA_MTrfase_RlmN"/>
</dbReference>
<evidence type="ECO:0000256" key="9">
    <source>
        <dbReference type="ARBA" id="ARBA00022694"/>
    </source>
</evidence>
<comment type="subcellular location">
    <subcellularLocation>
        <location evidence="1 14">Cytoplasm</location>
    </subcellularLocation>
</comment>
<feature type="binding site" evidence="14">
    <location>
        <position position="282"/>
    </location>
    <ligand>
        <name>S-adenosyl-L-methionine</name>
        <dbReference type="ChEBI" id="CHEBI:59789"/>
    </ligand>
</feature>
<feature type="binding site" evidence="14">
    <location>
        <position position="103"/>
    </location>
    <ligand>
        <name>[4Fe-4S] cluster</name>
        <dbReference type="ChEBI" id="CHEBI:49883"/>
        <note>4Fe-4S-S-AdoMet</note>
    </ligand>
</feature>
<comment type="caution">
    <text evidence="14">Lacks conserved residue(s) required for the propagation of feature annotation.</text>
</comment>
<dbReference type="Gene3D" id="1.10.150.530">
    <property type="match status" value="1"/>
</dbReference>
<evidence type="ECO:0000256" key="7">
    <source>
        <dbReference type="ARBA" id="ARBA00022679"/>
    </source>
</evidence>
<organism evidence="16 17">
    <name type="scientific">Desulfonatronospira thiodismutans ASO3-1</name>
    <dbReference type="NCBI Taxonomy" id="555779"/>
    <lineage>
        <taxon>Bacteria</taxon>
        <taxon>Pseudomonadati</taxon>
        <taxon>Thermodesulfobacteriota</taxon>
        <taxon>Desulfovibrionia</taxon>
        <taxon>Desulfovibrionales</taxon>
        <taxon>Desulfonatronovibrionaceae</taxon>
        <taxon>Desulfonatronospira</taxon>
    </lineage>
</organism>
<protein>
    <recommendedName>
        <fullName evidence="14">Probable dual-specificity RNA methyltransferase RlmN</fullName>
        <ecNumber evidence="14">2.1.1.192</ecNumber>
    </recommendedName>
    <alternativeName>
        <fullName evidence="14">23S rRNA (adenine(2503)-C(2))-methyltransferase</fullName>
    </alternativeName>
    <alternativeName>
        <fullName evidence="14">23S rRNA m2A2503 methyltransferase</fullName>
    </alternativeName>
    <alternativeName>
        <fullName evidence="14">Ribosomal RNA large subunit methyltransferase N</fullName>
    </alternativeName>
    <alternativeName>
        <fullName evidence="14">tRNA (adenine(37)-C(2))-methyltransferase</fullName>
    </alternativeName>
    <alternativeName>
        <fullName evidence="14">tRNA m2A37 methyltransferase</fullName>
    </alternativeName>
</protein>
<comment type="caution">
    <text evidence="16">The sequence shown here is derived from an EMBL/GenBank/DDBJ whole genome shotgun (WGS) entry which is preliminary data.</text>
</comment>
<accession>D6SQ15</accession>
<dbReference type="Proteomes" id="UP000005496">
    <property type="component" value="Unassembled WGS sequence"/>
</dbReference>
<feature type="binding site" evidence="14">
    <location>
        <position position="184"/>
    </location>
    <ligand>
        <name>S-adenosyl-L-methionine</name>
        <dbReference type="ChEBI" id="CHEBI:59789"/>
    </ligand>
</feature>
<keyword evidence="6 14" id="KW-0489">Methyltransferase</keyword>
<keyword evidence="12 14" id="KW-0411">Iron-sulfur</keyword>